<dbReference type="Proteomes" id="UP000663505">
    <property type="component" value="Chromosome"/>
</dbReference>
<dbReference type="GO" id="GO:0016787">
    <property type="term" value="F:hydrolase activity"/>
    <property type="evidence" value="ECO:0007669"/>
    <property type="project" value="UniProtKB-KW"/>
</dbReference>
<evidence type="ECO:0000256" key="1">
    <source>
        <dbReference type="ARBA" id="ARBA00022801"/>
    </source>
</evidence>
<keyword evidence="1" id="KW-0378">Hydrolase</keyword>
<proteinExistence type="predicted"/>
<accession>A0A9X7W0R1</accession>
<dbReference type="CDD" id="cd05828">
    <property type="entry name" value="Sortase_D_1"/>
    <property type="match status" value="1"/>
</dbReference>
<gene>
    <name evidence="3" type="ORF">JZ786_03315</name>
</gene>
<evidence type="ECO:0000256" key="2">
    <source>
        <dbReference type="PIRSR" id="PIRSR605754-1"/>
    </source>
</evidence>
<dbReference type="NCBIfam" id="TIGR01076">
    <property type="entry name" value="sortase_fam"/>
    <property type="match status" value="1"/>
</dbReference>
<organism evidence="3 4">
    <name type="scientific">Alicyclobacillus mengziensis</name>
    <dbReference type="NCBI Taxonomy" id="2931921"/>
    <lineage>
        <taxon>Bacteria</taxon>
        <taxon>Bacillati</taxon>
        <taxon>Bacillota</taxon>
        <taxon>Bacilli</taxon>
        <taxon>Bacillales</taxon>
        <taxon>Alicyclobacillaceae</taxon>
        <taxon>Alicyclobacillus</taxon>
    </lineage>
</organism>
<evidence type="ECO:0000313" key="3">
    <source>
        <dbReference type="EMBL" id="QSO48060.1"/>
    </source>
</evidence>
<feature type="active site" description="Acyl-thioester intermediate" evidence="2">
    <location>
        <position position="163"/>
    </location>
</feature>
<dbReference type="RefSeq" id="WP_206657396.1">
    <property type="nucleotide sequence ID" value="NZ_CP071182.1"/>
</dbReference>
<protein>
    <submittedName>
        <fullName evidence="3">Class D sortase</fullName>
    </submittedName>
</protein>
<reference evidence="3 4" key="1">
    <citation type="submission" date="2021-02" db="EMBL/GenBank/DDBJ databases">
        <title>Alicyclobacillus curvatus sp. nov. and Alicyclobacillus mengziensis sp. nov., two acidophilic bacteria isolated from acid mine drainage.</title>
        <authorList>
            <person name="Huang Y."/>
        </authorList>
    </citation>
    <scope>NUCLEOTIDE SEQUENCE [LARGE SCALE GENOMIC DNA]</scope>
    <source>
        <strain evidence="3 4">S30H14</strain>
    </source>
</reference>
<name>A0A9X7W0R1_9BACL</name>
<sequence>MSRVPLVYLRAAVSQHIASSKPLVHIKVFASPPAQVVSYHVDPLYPAAAPAGKQPTNGSLIGHLTIPKLGLNAPLTQGTALSILAHSAGHLETSVLPGELGTTVIAAHDVTYFHRIDELKSGDIITVQTSQGNFTYKVTGHQVIHVGTNVVNTVYPSLVLETCYPLNALNLVNQRYVVSAVLVKSRLAPATARH</sequence>
<dbReference type="Pfam" id="PF04203">
    <property type="entry name" value="Sortase"/>
    <property type="match status" value="1"/>
</dbReference>
<feature type="active site" description="Proton donor/acceptor" evidence="2">
    <location>
        <position position="108"/>
    </location>
</feature>
<evidence type="ECO:0000313" key="4">
    <source>
        <dbReference type="Proteomes" id="UP000663505"/>
    </source>
</evidence>
<dbReference type="EMBL" id="CP071182">
    <property type="protein sequence ID" value="QSO48060.1"/>
    <property type="molecule type" value="Genomic_DNA"/>
</dbReference>
<dbReference type="InterPro" id="IPR005754">
    <property type="entry name" value="Sortase"/>
</dbReference>
<dbReference type="KEGG" id="afx:JZ786_03315"/>
<dbReference type="InterPro" id="IPR041999">
    <property type="entry name" value="Sortase_D_1"/>
</dbReference>
<dbReference type="Gene3D" id="2.40.260.10">
    <property type="entry name" value="Sortase"/>
    <property type="match status" value="1"/>
</dbReference>
<dbReference type="InterPro" id="IPR023365">
    <property type="entry name" value="Sortase_dom-sf"/>
</dbReference>
<keyword evidence="4" id="KW-1185">Reference proteome</keyword>
<dbReference type="SUPFAM" id="SSF63817">
    <property type="entry name" value="Sortase"/>
    <property type="match status" value="1"/>
</dbReference>
<dbReference type="AlphaFoldDB" id="A0A9X7W0R1"/>